<comment type="caution">
    <text evidence="2">The sequence shown here is derived from an EMBL/GenBank/DDBJ whole genome shotgun (WGS) entry which is preliminary data.</text>
</comment>
<dbReference type="InterPro" id="IPR036291">
    <property type="entry name" value="NAD(P)-bd_dom_sf"/>
</dbReference>
<dbReference type="Gene3D" id="3.40.50.720">
    <property type="entry name" value="NAD(P)-binding Rossmann-like Domain"/>
    <property type="match status" value="1"/>
</dbReference>
<dbReference type="AlphaFoldDB" id="A0A3N0C9G5"/>
<accession>A0A3N0C9G5</accession>
<organism evidence="2 3">
    <name type="scientific">Arthrobacter oryzae</name>
    <dbReference type="NCBI Taxonomy" id="409290"/>
    <lineage>
        <taxon>Bacteria</taxon>
        <taxon>Bacillati</taxon>
        <taxon>Actinomycetota</taxon>
        <taxon>Actinomycetes</taxon>
        <taxon>Micrococcales</taxon>
        <taxon>Micrococcaceae</taxon>
        <taxon>Arthrobacter</taxon>
    </lineage>
</organism>
<dbReference type="RefSeq" id="WP_123253795.1">
    <property type="nucleotide sequence ID" value="NZ_RBED01000028.1"/>
</dbReference>
<dbReference type="InterPro" id="IPR050177">
    <property type="entry name" value="Lipid_A_modif_metabolic_enz"/>
</dbReference>
<evidence type="ECO:0000259" key="1">
    <source>
        <dbReference type="Pfam" id="PF01370"/>
    </source>
</evidence>
<proteinExistence type="predicted"/>
<name>A0A3N0C9G5_9MICC</name>
<gene>
    <name evidence="2" type="ORF">D7003_01770</name>
</gene>
<reference evidence="2 3" key="1">
    <citation type="submission" date="2018-10" db="EMBL/GenBank/DDBJ databases">
        <title>Genome sequencing of Arthrobacter oryzae TNB02.</title>
        <authorList>
            <person name="Cho Y.-J."/>
            <person name="Cho A."/>
            <person name="Kim O.-S."/>
        </authorList>
    </citation>
    <scope>NUCLEOTIDE SEQUENCE [LARGE SCALE GENOMIC DNA]</scope>
    <source>
        <strain evidence="2 3">TNB02</strain>
    </source>
</reference>
<dbReference type="PANTHER" id="PTHR43245">
    <property type="entry name" value="BIFUNCTIONAL POLYMYXIN RESISTANCE PROTEIN ARNA"/>
    <property type="match status" value="1"/>
</dbReference>
<dbReference type="Proteomes" id="UP000273807">
    <property type="component" value="Unassembled WGS sequence"/>
</dbReference>
<evidence type="ECO:0000313" key="3">
    <source>
        <dbReference type="Proteomes" id="UP000273807"/>
    </source>
</evidence>
<dbReference type="PANTHER" id="PTHR43245:SF13">
    <property type="entry name" value="UDP-D-APIOSE_UDP-D-XYLOSE SYNTHASE 2"/>
    <property type="match status" value="1"/>
</dbReference>
<sequence length="323" mass="35237">MNTDLHVIFGTGAIGLATFDALRRRGRTVRMVNRSGKAPVPQDVEVVAGDAADPVFAARAAQGAAVVYQTMNPPYHQWSAQFPALQAGVLAAAEAEGARLVSMENVYMYGRPDGRTLTEDRENNAHTKKGQLRARMAEELLSAHRAGRVEIAIGRASDYFGPRGGAQSNLGDRVFPAALAGKTSTVLGDRNQPHTYTYIPDIGEGLAVLGEHSDAPGEIWHLPNDPQTRSTQELVDTIYRQAGRHRTKVRAVPPFFLRAMAITSPVVRELLEMQYQFEEPFIVDSSKITTRLGVTATTLNQAIAETLTSYSNTSQPHTERARS</sequence>
<dbReference type="EMBL" id="RBED01000028">
    <property type="protein sequence ID" value="RNL60107.1"/>
    <property type="molecule type" value="Genomic_DNA"/>
</dbReference>
<protein>
    <submittedName>
        <fullName evidence="2">NAD-dependent epimerase/dehydratase family protein</fullName>
    </submittedName>
</protein>
<keyword evidence="3" id="KW-1185">Reference proteome</keyword>
<dbReference type="InterPro" id="IPR001509">
    <property type="entry name" value="Epimerase_deHydtase"/>
</dbReference>
<dbReference type="SUPFAM" id="SSF51735">
    <property type="entry name" value="NAD(P)-binding Rossmann-fold domains"/>
    <property type="match status" value="1"/>
</dbReference>
<dbReference type="Pfam" id="PF01370">
    <property type="entry name" value="Epimerase"/>
    <property type="match status" value="1"/>
</dbReference>
<dbReference type="OrthoDB" id="8205493at2"/>
<evidence type="ECO:0000313" key="2">
    <source>
        <dbReference type="EMBL" id="RNL60107.1"/>
    </source>
</evidence>
<feature type="domain" description="NAD-dependent epimerase/dehydratase" evidence="1">
    <location>
        <begin position="10"/>
        <end position="219"/>
    </location>
</feature>